<evidence type="ECO:0000313" key="2">
    <source>
        <dbReference type="Proteomes" id="UP001385389"/>
    </source>
</evidence>
<evidence type="ECO:0000313" key="1">
    <source>
        <dbReference type="EMBL" id="WWX21905.1"/>
    </source>
</evidence>
<name>A0ABZ2IT83_9BACT</name>
<protein>
    <submittedName>
        <fullName evidence="1">DUF488 domain-containing protein</fullName>
    </submittedName>
</protein>
<organism evidence="1 2">
    <name type="scientific">Pseudodesulfovibrio methanolicus</name>
    <dbReference type="NCBI Taxonomy" id="3126690"/>
    <lineage>
        <taxon>Bacteria</taxon>
        <taxon>Pseudomonadati</taxon>
        <taxon>Thermodesulfobacteriota</taxon>
        <taxon>Desulfovibrionia</taxon>
        <taxon>Desulfovibrionales</taxon>
        <taxon>Desulfovibrionaceae</taxon>
    </lineage>
</organism>
<dbReference type="Pfam" id="PF04343">
    <property type="entry name" value="DUF488"/>
    <property type="match status" value="1"/>
</dbReference>
<dbReference type="PANTHER" id="PTHR39337">
    <property type="entry name" value="BLR5642 PROTEIN"/>
    <property type="match status" value="1"/>
</dbReference>
<dbReference type="RefSeq" id="WP_338667573.1">
    <property type="nucleotide sequence ID" value="NZ_CP146609.1"/>
</dbReference>
<sequence length="279" mass="31473">MVYKRQKLLLAILLEATSKITIDELAGAVAVLNSNSSTIAHQHLFDFVDTSKPRSLQLEKDVTTLVSNNLITTDGDRLDNKLSKEARAIAFEIPLDELAEIKKQLHVFWELTPNERIKKAQDVLALKPSTPASVETISIFTIGYEGDSIDSFFKKVLNAGLKAIIDIRKNPISRKYGFSKKALKALCSDIGLDYYHFPEVGIATDLRKNLKSNTDYETLFEKYEETTLETTTESQKEIIIALQKKPSVLLCFEADSHLCHRSRLASRLAKETHLQVRHL</sequence>
<dbReference type="PANTHER" id="PTHR39337:SF1">
    <property type="entry name" value="BLR5642 PROTEIN"/>
    <property type="match status" value="1"/>
</dbReference>
<keyword evidence="2" id="KW-1185">Reference proteome</keyword>
<proteinExistence type="predicted"/>
<dbReference type="Proteomes" id="UP001385389">
    <property type="component" value="Chromosome"/>
</dbReference>
<dbReference type="InterPro" id="IPR007438">
    <property type="entry name" value="DUF488"/>
</dbReference>
<accession>A0ABZ2IT83</accession>
<dbReference type="EMBL" id="CP146609">
    <property type="protein sequence ID" value="WWX21905.1"/>
    <property type="molecule type" value="Genomic_DNA"/>
</dbReference>
<reference evidence="1 2" key="1">
    <citation type="submission" date="2024-03" db="EMBL/GenBank/DDBJ databases">
        <title>Phenotype and Genome Characterization of a Sulfate-Reducing Bacterium Pseudodesulfovibrio sp. strain 5S69, isolated from Petroleum Reservoir in Tatarstan (Russia).</title>
        <authorList>
            <person name="Bidzhieva S.K."/>
            <person name="Kadnikov V."/>
            <person name="Tourova T.P."/>
            <person name="Samigullina S.R."/>
            <person name="Sokolova D.S."/>
            <person name="Poltaraus A.B."/>
            <person name="Avtukh A.N."/>
            <person name="Tereshina V.M."/>
            <person name="Mardanov A.V."/>
            <person name="Nazina T.N."/>
        </authorList>
    </citation>
    <scope>NUCLEOTIDE SEQUENCE [LARGE SCALE GENOMIC DNA]</scope>
    <source>
        <strain evidence="1 2">5S69</strain>
    </source>
</reference>
<gene>
    <name evidence="1" type="ORF">V8V93_15850</name>
</gene>